<dbReference type="Gene3D" id="2.30.110.10">
    <property type="entry name" value="Electron Transport, Fmn-binding Protein, Chain A"/>
    <property type="match status" value="1"/>
</dbReference>
<dbReference type="EMBL" id="BAAAJK010000006">
    <property type="protein sequence ID" value="GAA1385454.1"/>
    <property type="molecule type" value="Genomic_DNA"/>
</dbReference>
<protein>
    <recommendedName>
        <fullName evidence="1">Pyridoxamine 5'-phosphate oxidase N-terminal domain-containing protein</fullName>
    </recommendedName>
</protein>
<dbReference type="InterPro" id="IPR011576">
    <property type="entry name" value="Pyridox_Oxase_N"/>
</dbReference>
<dbReference type="Pfam" id="PF01243">
    <property type="entry name" value="PNPOx_N"/>
    <property type="match status" value="1"/>
</dbReference>
<comment type="caution">
    <text evidence="2">The sequence shown here is derived from an EMBL/GenBank/DDBJ whole genome shotgun (WGS) entry which is preliminary data.</text>
</comment>
<keyword evidence="3" id="KW-1185">Reference proteome</keyword>
<dbReference type="InterPro" id="IPR012349">
    <property type="entry name" value="Split_barrel_FMN-bd"/>
</dbReference>
<name>A0ABN1XNS1_9PSEU</name>
<dbReference type="SUPFAM" id="SSF50475">
    <property type="entry name" value="FMN-binding split barrel"/>
    <property type="match status" value="1"/>
</dbReference>
<dbReference type="Proteomes" id="UP001501414">
    <property type="component" value="Unassembled WGS sequence"/>
</dbReference>
<feature type="domain" description="Pyridoxamine 5'-phosphate oxidase N-terminal" evidence="1">
    <location>
        <begin position="13"/>
        <end position="132"/>
    </location>
</feature>
<dbReference type="RefSeq" id="WP_344020329.1">
    <property type="nucleotide sequence ID" value="NZ_BAAAJK010000006.1"/>
</dbReference>
<evidence type="ECO:0000313" key="2">
    <source>
        <dbReference type="EMBL" id="GAA1385454.1"/>
    </source>
</evidence>
<sequence length="142" mass="15865">MSNGAVRAGLSADEFLARPLVAHLATSGPTVRPIWFLWEEQALWWITGSYSRLPARLAVDPDVALVVDSCDLATGEVLQVALTGRAEVVDMDVERARRKLTRYLGADPGRWPERFRAVLRSPDTRLVRMDPRRPPALVDLSF</sequence>
<gene>
    <name evidence="2" type="ORF">GCM10009613_17900</name>
</gene>
<evidence type="ECO:0000259" key="1">
    <source>
        <dbReference type="Pfam" id="PF01243"/>
    </source>
</evidence>
<accession>A0ABN1XNS1</accession>
<reference evidence="2 3" key="1">
    <citation type="journal article" date="2019" name="Int. J. Syst. Evol. Microbiol.">
        <title>The Global Catalogue of Microorganisms (GCM) 10K type strain sequencing project: providing services to taxonomists for standard genome sequencing and annotation.</title>
        <authorList>
            <consortium name="The Broad Institute Genomics Platform"/>
            <consortium name="The Broad Institute Genome Sequencing Center for Infectious Disease"/>
            <person name="Wu L."/>
            <person name="Ma J."/>
        </authorList>
    </citation>
    <scope>NUCLEOTIDE SEQUENCE [LARGE SCALE GENOMIC DNA]</scope>
    <source>
        <strain evidence="2 3">JCM 11896</strain>
    </source>
</reference>
<proteinExistence type="predicted"/>
<organism evidence="2 3">
    <name type="scientific">Pseudonocardia kongjuensis</name>
    <dbReference type="NCBI Taxonomy" id="102227"/>
    <lineage>
        <taxon>Bacteria</taxon>
        <taxon>Bacillati</taxon>
        <taxon>Actinomycetota</taxon>
        <taxon>Actinomycetes</taxon>
        <taxon>Pseudonocardiales</taxon>
        <taxon>Pseudonocardiaceae</taxon>
        <taxon>Pseudonocardia</taxon>
    </lineage>
</organism>
<evidence type="ECO:0000313" key="3">
    <source>
        <dbReference type="Proteomes" id="UP001501414"/>
    </source>
</evidence>